<gene>
    <name evidence="5" type="ORF">U9M48_000218</name>
</gene>
<feature type="region of interest" description="Disordered" evidence="4">
    <location>
        <begin position="288"/>
        <end position="325"/>
    </location>
</feature>
<evidence type="ECO:0000256" key="1">
    <source>
        <dbReference type="ARBA" id="ARBA00023015"/>
    </source>
</evidence>
<keyword evidence="1" id="KW-0805">Transcription regulation</keyword>
<dbReference type="Pfam" id="PF03514">
    <property type="entry name" value="GRAS"/>
    <property type="match status" value="1"/>
</dbReference>
<protein>
    <submittedName>
        <fullName evidence="5">Uncharacterized protein</fullName>
    </submittedName>
</protein>
<feature type="region of interest" description="Disordered" evidence="4">
    <location>
        <begin position="199"/>
        <end position="254"/>
    </location>
</feature>
<keyword evidence="2" id="KW-0804">Transcription</keyword>
<dbReference type="EMBL" id="CP144745">
    <property type="protein sequence ID" value="WVZ48811.1"/>
    <property type="molecule type" value="Genomic_DNA"/>
</dbReference>
<feature type="short sequence motif" description="VHIID" evidence="3">
    <location>
        <begin position="438"/>
        <end position="442"/>
    </location>
</feature>
<feature type="region of interest" description="Disordered" evidence="4">
    <location>
        <begin position="1"/>
        <end position="31"/>
    </location>
</feature>
<feature type="region of interest" description="Disordered" evidence="4">
    <location>
        <begin position="84"/>
        <end position="108"/>
    </location>
</feature>
<dbReference type="AlphaFoldDB" id="A0AAQ3SEG0"/>
<dbReference type="Proteomes" id="UP001341281">
    <property type="component" value="Chromosome 01"/>
</dbReference>
<evidence type="ECO:0000256" key="4">
    <source>
        <dbReference type="SAM" id="MobiDB-lite"/>
    </source>
</evidence>
<proteinExistence type="inferred from homology"/>
<evidence type="ECO:0000313" key="5">
    <source>
        <dbReference type="EMBL" id="WVZ48811.1"/>
    </source>
</evidence>
<feature type="region of interest" description="VHIID" evidence="3">
    <location>
        <begin position="407"/>
        <end position="472"/>
    </location>
</feature>
<organism evidence="5 6">
    <name type="scientific">Paspalum notatum var. saurae</name>
    <dbReference type="NCBI Taxonomy" id="547442"/>
    <lineage>
        <taxon>Eukaryota</taxon>
        <taxon>Viridiplantae</taxon>
        <taxon>Streptophyta</taxon>
        <taxon>Embryophyta</taxon>
        <taxon>Tracheophyta</taxon>
        <taxon>Spermatophyta</taxon>
        <taxon>Magnoliopsida</taxon>
        <taxon>Liliopsida</taxon>
        <taxon>Poales</taxon>
        <taxon>Poaceae</taxon>
        <taxon>PACMAD clade</taxon>
        <taxon>Panicoideae</taxon>
        <taxon>Andropogonodae</taxon>
        <taxon>Paspaleae</taxon>
        <taxon>Paspalinae</taxon>
        <taxon>Paspalum</taxon>
    </lineage>
</organism>
<name>A0AAQ3SEG0_PASNO</name>
<evidence type="ECO:0000256" key="3">
    <source>
        <dbReference type="PROSITE-ProRule" id="PRU01191"/>
    </source>
</evidence>
<keyword evidence="6" id="KW-1185">Reference proteome</keyword>
<sequence>MADEEPFSPSVFLDLPPSPTPHSIDVGGGDDLASSDDMVVLPPFISRMLMDMDSRNDDDILYRPDHPALPQAAEQPLAQMLSSFSSHATTGSSSATSNTTTTLVSPASSSTRFADATWPYDPDELSQLLLSPQSTVGEEEASALFNGRSSCCIGHQFHGGDGAAEEQGRVTTMDMFLKGMEEGSKFLPTTRNNAERVFVSSSKQQGVFQEGSDDGDGRTSRKSRHDDDSWCWDDDDEASGRRSAKLMAPEPEGSGEVADCVILKGYEVAVEKMMHGLSISMLPGAAGAGGGGGGGGGGEEDEKANKSHGKGKGSRRQQRTTRRGGNEAVDLRTLLLYCAEAVSAGNSLRATELLRQIKQRSSPTGDASQRLAHCFAQGLELRLAGAGTGVAKPKHTLAAGADFFKAYLLYSQVCCFRLVAFKFSHMAIVKAVAGRKKVHVVDYGVHLGFHWLLLLGAWATSEGGPPEVRITGIDFPQPGFRPADRFKDTGRRLSDFARRHGVPFLKFRSVVATKWETVSAEHLDIQPDDALVVNGMFHFERHFGKLMDEGVVIDINSPSPRDMVLVNIRNMQPDVFILCVENSSYNTPFFVTRFREALFYYSAMFDMMDATAPRDCAERVVVEREFLGRCVVNAIACEGSARVERPETYKQWQVRCSRAGLRQLPLNPGTVQCLRNRVKEGYHRNFVIDVDQQWLLEGWKGRILYAMSTWAADV</sequence>
<feature type="compositionally biased region" description="Basic and acidic residues" evidence="4">
    <location>
        <begin position="215"/>
        <end position="228"/>
    </location>
</feature>
<feature type="short sequence motif" description="LxCxE motif" evidence="3">
    <location>
        <begin position="336"/>
        <end position="340"/>
    </location>
</feature>
<dbReference type="PROSITE" id="PS50985">
    <property type="entry name" value="GRAS"/>
    <property type="match status" value="1"/>
</dbReference>
<evidence type="ECO:0000313" key="6">
    <source>
        <dbReference type="Proteomes" id="UP001341281"/>
    </source>
</evidence>
<accession>A0AAQ3SEG0</accession>
<dbReference type="PANTHER" id="PTHR31636">
    <property type="entry name" value="OSJNBA0084A10.13 PROTEIN-RELATED"/>
    <property type="match status" value="1"/>
</dbReference>
<feature type="compositionally biased region" description="Gly residues" evidence="4">
    <location>
        <begin position="288"/>
        <end position="297"/>
    </location>
</feature>
<comment type="caution">
    <text evidence="3">Lacks conserved residue(s) required for the propagation of feature annotation.</text>
</comment>
<reference evidence="5 6" key="1">
    <citation type="submission" date="2024-02" db="EMBL/GenBank/DDBJ databases">
        <title>High-quality chromosome-scale genome assembly of Pensacola bahiagrass (Paspalum notatum Flugge var. saurae).</title>
        <authorList>
            <person name="Vega J.M."/>
            <person name="Podio M."/>
            <person name="Orjuela J."/>
            <person name="Siena L.A."/>
            <person name="Pessino S.C."/>
            <person name="Combes M.C."/>
            <person name="Mariac C."/>
            <person name="Albertini E."/>
            <person name="Pupilli F."/>
            <person name="Ortiz J.P.A."/>
            <person name="Leblanc O."/>
        </authorList>
    </citation>
    <scope>NUCLEOTIDE SEQUENCE [LARGE SCALE GENOMIC DNA]</scope>
    <source>
        <strain evidence="5">R1</strain>
        <tissue evidence="5">Leaf</tissue>
    </source>
</reference>
<comment type="similarity">
    <text evidence="3">Belongs to the GRAS family.</text>
</comment>
<feature type="compositionally biased region" description="Low complexity" evidence="4">
    <location>
        <begin position="84"/>
        <end position="107"/>
    </location>
</feature>
<feature type="region of interest" description="SAW" evidence="3">
    <location>
        <begin position="636"/>
        <end position="711"/>
    </location>
</feature>
<dbReference type="InterPro" id="IPR005202">
    <property type="entry name" value="TF_GRAS"/>
</dbReference>
<feature type="compositionally biased region" description="Basic residues" evidence="4">
    <location>
        <begin position="306"/>
        <end position="322"/>
    </location>
</feature>
<evidence type="ECO:0000256" key="2">
    <source>
        <dbReference type="ARBA" id="ARBA00023163"/>
    </source>
</evidence>